<keyword evidence="5" id="KW-0547">Nucleotide-binding</keyword>
<dbReference type="GO" id="GO:0005524">
    <property type="term" value="F:ATP binding"/>
    <property type="evidence" value="ECO:0007669"/>
    <property type="project" value="UniProtKB-KW"/>
</dbReference>
<evidence type="ECO:0000313" key="11">
    <source>
        <dbReference type="EMBL" id="KAF9620102.1"/>
    </source>
</evidence>
<evidence type="ECO:0000256" key="2">
    <source>
        <dbReference type="ARBA" id="ARBA00009726"/>
    </source>
</evidence>
<dbReference type="Pfam" id="PF00664">
    <property type="entry name" value="ABC_membrane"/>
    <property type="match status" value="1"/>
</dbReference>
<comment type="subcellular location">
    <subcellularLocation>
        <location evidence="1">Membrane</location>
        <topology evidence="1">Multi-pass membrane protein</topology>
    </subcellularLocation>
</comment>
<dbReference type="PROSITE" id="PS50929">
    <property type="entry name" value="ABC_TM1F"/>
    <property type="match status" value="1"/>
</dbReference>
<keyword evidence="12" id="KW-1185">Reference proteome</keyword>
<evidence type="ECO:0000259" key="10">
    <source>
        <dbReference type="PROSITE" id="PS50929"/>
    </source>
</evidence>
<feature type="transmembrane region" description="Helical" evidence="9">
    <location>
        <begin position="150"/>
        <end position="171"/>
    </location>
</feature>
<keyword evidence="6" id="KW-0067">ATP-binding</keyword>
<evidence type="ECO:0000256" key="6">
    <source>
        <dbReference type="ARBA" id="ARBA00022840"/>
    </source>
</evidence>
<dbReference type="InterPro" id="IPR011527">
    <property type="entry name" value="ABC1_TM_dom"/>
</dbReference>
<feature type="domain" description="ABC transmembrane type-1" evidence="10">
    <location>
        <begin position="80"/>
        <end position="207"/>
    </location>
</feature>
<keyword evidence="3" id="KW-0813">Transport</keyword>
<accession>A0A835IPS9</accession>
<reference evidence="11 12" key="1">
    <citation type="submission" date="2020-10" db="EMBL/GenBank/DDBJ databases">
        <title>The Coptis chinensis genome and diversification of protoberbering-type alkaloids.</title>
        <authorList>
            <person name="Wang B."/>
            <person name="Shu S."/>
            <person name="Song C."/>
            <person name="Liu Y."/>
        </authorList>
    </citation>
    <scope>NUCLEOTIDE SEQUENCE [LARGE SCALE GENOMIC DNA]</scope>
    <source>
        <strain evidence="11">HL-2020</strain>
        <tissue evidence="11">Leaf</tissue>
    </source>
</reference>
<protein>
    <recommendedName>
        <fullName evidence="10">ABC transmembrane type-1 domain-containing protein</fullName>
    </recommendedName>
</protein>
<dbReference type="InterPro" id="IPR036640">
    <property type="entry name" value="ABC1_TM_sf"/>
</dbReference>
<organism evidence="11 12">
    <name type="scientific">Coptis chinensis</name>
    <dbReference type="NCBI Taxonomy" id="261450"/>
    <lineage>
        <taxon>Eukaryota</taxon>
        <taxon>Viridiplantae</taxon>
        <taxon>Streptophyta</taxon>
        <taxon>Embryophyta</taxon>
        <taxon>Tracheophyta</taxon>
        <taxon>Spermatophyta</taxon>
        <taxon>Magnoliopsida</taxon>
        <taxon>Ranunculales</taxon>
        <taxon>Ranunculaceae</taxon>
        <taxon>Coptidoideae</taxon>
        <taxon>Coptis</taxon>
    </lineage>
</organism>
<dbReference type="GO" id="GO:0016020">
    <property type="term" value="C:membrane"/>
    <property type="evidence" value="ECO:0007669"/>
    <property type="project" value="UniProtKB-SubCell"/>
</dbReference>
<dbReference type="PANTHER" id="PTHR24223">
    <property type="entry name" value="ATP-BINDING CASSETTE SUB-FAMILY C"/>
    <property type="match status" value="1"/>
</dbReference>
<evidence type="ECO:0000256" key="5">
    <source>
        <dbReference type="ARBA" id="ARBA00022741"/>
    </source>
</evidence>
<dbReference type="EMBL" id="JADFTS010000002">
    <property type="protein sequence ID" value="KAF9620102.1"/>
    <property type="molecule type" value="Genomic_DNA"/>
</dbReference>
<feature type="transmembrane region" description="Helical" evidence="9">
    <location>
        <begin position="183"/>
        <end position="204"/>
    </location>
</feature>
<dbReference type="GO" id="GO:0140359">
    <property type="term" value="F:ABC-type transporter activity"/>
    <property type="evidence" value="ECO:0007669"/>
    <property type="project" value="InterPro"/>
</dbReference>
<dbReference type="Proteomes" id="UP000631114">
    <property type="component" value="Unassembled WGS sequence"/>
</dbReference>
<keyword evidence="7 9" id="KW-1133">Transmembrane helix</keyword>
<evidence type="ECO:0000256" key="1">
    <source>
        <dbReference type="ARBA" id="ARBA00004141"/>
    </source>
</evidence>
<evidence type="ECO:0000256" key="7">
    <source>
        <dbReference type="ARBA" id="ARBA00022989"/>
    </source>
</evidence>
<comment type="similarity">
    <text evidence="2">Belongs to the ABC transporter superfamily. ABCC family. Conjugate transporter (TC 3.A.1.208) subfamily.</text>
</comment>
<evidence type="ECO:0000256" key="9">
    <source>
        <dbReference type="SAM" id="Phobius"/>
    </source>
</evidence>
<evidence type="ECO:0000256" key="8">
    <source>
        <dbReference type="ARBA" id="ARBA00023136"/>
    </source>
</evidence>
<dbReference type="PANTHER" id="PTHR24223:SF456">
    <property type="entry name" value="MULTIDRUG RESISTANCE-ASSOCIATED PROTEIN LETHAL(2)03659"/>
    <property type="match status" value="1"/>
</dbReference>
<keyword evidence="8 9" id="KW-0472">Membrane</keyword>
<comment type="caution">
    <text evidence="11">The sequence shown here is derived from an EMBL/GenBank/DDBJ whole genome shotgun (WGS) entry which is preliminary data.</text>
</comment>
<dbReference type="Gene3D" id="1.20.1560.10">
    <property type="entry name" value="ABC transporter type 1, transmembrane domain"/>
    <property type="match status" value="1"/>
</dbReference>
<dbReference type="AlphaFoldDB" id="A0A835IPS9"/>
<evidence type="ECO:0000256" key="3">
    <source>
        <dbReference type="ARBA" id="ARBA00022448"/>
    </source>
</evidence>
<dbReference type="SUPFAM" id="SSF90123">
    <property type="entry name" value="ABC transporter transmembrane region"/>
    <property type="match status" value="1"/>
</dbReference>
<keyword evidence="4 9" id="KW-0812">Transmembrane</keyword>
<evidence type="ECO:0000313" key="12">
    <source>
        <dbReference type="Proteomes" id="UP000631114"/>
    </source>
</evidence>
<gene>
    <name evidence="11" type="ORF">IFM89_010752</name>
</gene>
<evidence type="ECO:0000256" key="4">
    <source>
        <dbReference type="ARBA" id="ARBA00022692"/>
    </source>
</evidence>
<proteinExistence type="inferred from homology"/>
<dbReference type="OrthoDB" id="1297901at2759"/>
<name>A0A835IPS9_9MAGN</name>
<dbReference type="InterPro" id="IPR050173">
    <property type="entry name" value="ABC_transporter_C-like"/>
</dbReference>
<sequence>MELVRCRENQTVHLSLLELNPKLICFLYTANLPAASWRMVCSFSYCDRYGSSLQGTWCCISCRLIDASLYVSYTAISSTIIITTIVISKMKKWSKEGLQRTDKRIGLMNEILAAMDTVKCYAWEQSFQSKVQNVRNDELSWFRKAQLLRALNSFILNSIPVVVTVISFGMFTLLGGDLTPARAFTSLSLFAVLRFPLFMLPNLITQVPVFLPSLSC</sequence>